<evidence type="ECO:0000313" key="4">
    <source>
        <dbReference type="WBParaSite" id="jg22303"/>
    </source>
</evidence>
<dbReference type="Proteomes" id="UP000887574">
    <property type="component" value="Unplaced"/>
</dbReference>
<dbReference type="WBParaSite" id="jg22303">
    <property type="protein sequence ID" value="jg22303"/>
    <property type="gene ID" value="jg22303"/>
</dbReference>
<evidence type="ECO:0000256" key="2">
    <source>
        <dbReference type="SAM" id="SignalP"/>
    </source>
</evidence>
<feature type="region of interest" description="Disordered" evidence="1">
    <location>
        <begin position="37"/>
        <end position="82"/>
    </location>
</feature>
<organism evidence="3 4">
    <name type="scientific">Ditylenchus dipsaci</name>
    <dbReference type="NCBI Taxonomy" id="166011"/>
    <lineage>
        <taxon>Eukaryota</taxon>
        <taxon>Metazoa</taxon>
        <taxon>Ecdysozoa</taxon>
        <taxon>Nematoda</taxon>
        <taxon>Chromadorea</taxon>
        <taxon>Rhabditida</taxon>
        <taxon>Tylenchina</taxon>
        <taxon>Tylenchomorpha</taxon>
        <taxon>Sphaerularioidea</taxon>
        <taxon>Anguinidae</taxon>
        <taxon>Anguininae</taxon>
        <taxon>Ditylenchus</taxon>
    </lineage>
</organism>
<keyword evidence="2" id="KW-0732">Signal</keyword>
<feature type="chain" id="PRO_5038068817" evidence="2">
    <location>
        <begin position="21"/>
        <end position="108"/>
    </location>
</feature>
<reference evidence="4" key="1">
    <citation type="submission" date="2022-11" db="UniProtKB">
        <authorList>
            <consortium name="WormBaseParasite"/>
        </authorList>
    </citation>
    <scope>IDENTIFICATION</scope>
</reference>
<accession>A0A915DS59</accession>
<name>A0A915DS59_9BILA</name>
<protein>
    <submittedName>
        <fullName evidence="4">Secreted protein</fullName>
    </submittedName>
</protein>
<proteinExistence type="predicted"/>
<evidence type="ECO:0000256" key="1">
    <source>
        <dbReference type="SAM" id="MobiDB-lite"/>
    </source>
</evidence>
<keyword evidence="3" id="KW-1185">Reference proteome</keyword>
<evidence type="ECO:0000313" key="3">
    <source>
        <dbReference type="Proteomes" id="UP000887574"/>
    </source>
</evidence>
<dbReference type="AlphaFoldDB" id="A0A915DS59"/>
<sequence>MSKFVPISLFFFSLLAVALSGALPAGFQLPFGTKDLGTLANGPQPGGHGGHPLGEQKHEETNLSYENGPLSGDSETTTNHHHHSCQMARTIPTEANQNMVSSNFFAVG</sequence>
<feature type="signal peptide" evidence="2">
    <location>
        <begin position="1"/>
        <end position="20"/>
    </location>
</feature>